<dbReference type="PANTHER" id="PTHR34070:SF1">
    <property type="entry name" value="DNA ALKYLATION REPAIR PROTEIN"/>
    <property type="match status" value="1"/>
</dbReference>
<dbReference type="Gene3D" id="1.25.10.90">
    <property type="match status" value="1"/>
</dbReference>
<accession>A0A4U6QAW0</accession>
<proteinExistence type="predicted"/>
<dbReference type="RefSeq" id="WP_137451520.1">
    <property type="nucleotide sequence ID" value="NZ_SZZH01000006.1"/>
</dbReference>
<evidence type="ECO:0000313" key="1">
    <source>
        <dbReference type="EMBL" id="TKV57134.1"/>
    </source>
</evidence>
<evidence type="ECO:0000313" key="2">
    <source>
        <dbReference type="Proteomes" id="UP000306985"/>
    </source>
</evidence>
<gene>
    <name evidence="1" type="ORF">FDO65_18300</name>
</gene>
<dbReference type="InterPro" id="IPR014825">
    <property type="entry name" value="DNA_alkylation"/>
</dbReference>
<dbReference type="OrthoDB" id="9775346at2"/>
<comment type="caution">
    <text evidence="1">The sequence shown here is derived from an EMBL/GenBank/DDBJ whole genome shotgun (WGS) entry which is preliminary data.</text>
</comment>
<dbReference type="AlphaFoldDB" id="A0A4U6QAW0"/>
<sequence>MPTADPTAAAVQAAVDAAGDPERAAVMARFFKTGPGEYGEGDVFVGVTVPELRRIAREFRGIDPAQVRALLESPVHEHRRIALTLLRTEFERAVDPRPWVQIYLDALRDGCVDNWDLVDASADSILGEWLRRQGDHHPLVEMAGHPDLWVRRVGIVGTFAFIRHDDPAPLLEIAPSVIDDRRDLIQKAFGWTLREIGKRIDERLLTDFLSENAARMGRTALSYAVERLTPEQRAHFRALR</sequence>
<keyword evidence="2" id="KW-1185">Reference proteome</keyword>
<dbReference type="Pfam" id="PF08713">
    <property type="entry name" value="DNA_alkylation"/>
    <property type="match status" value="1"/>
</dbReference>
<dbReference type="SUPFAM" id="SSF48371">
    <property type="entry name" value="ARM repeat"/>
    <property type="match status" value="1"/>
</dbReference>
<dbReference type="Proteomes" id="UP000306985">
    <property type="component" value="Unassembled WGS sequence"/>
</dbReference>
<protein>
    <submittedName>
        <fullName evidence="1">DNA alkylation repair protein</fullName>
    </submittedName>
</protein>
<dbReference type="PANTHER" id="PTHR34070">
    <property type="entry name" value="ARMADILLO-TYPE FOLD"/>
    <property type="match status" value="1"/>
</dbReference>
<reference evidence="1 2" key="1">
    <citation type="submission" date="2019-05" db="EMBL/GenBank/DDBJ databases">
        <title>Nakamurella sp. N5BH11, whole genome shotgun sequence.</title>
        <authorList>
            <person name="Tuo L."/>
        </authorList>
    </citation>
    <scope>NUCLEOTIDE SEQUENCE [LARGE SCALE GENOMIC DNA]</scope>
    <source>
        <strain evidence="1 2">N5BH11</strain>
    </source>
</reference>
<name>A0A4U6QAW0_9ACTN</name>
<dbReference type="InterPro" id="IPR016024">
    <property type="entry name" value="ARM-type_fold"/>
</dbReference>
<organism evidence="1 2">
    <name type="scientific">Nakamurella flava</name>
    <dbReference type="NCBI Taxonomy" id="2576308"/>
    <lineage>
        <taxon>Bacteria</taxon>
        <taxon>Bacillati</taxon>
        <taxon>Actinomycetota</taxon>
        <taxon>Actinomycetes</taxon>
        <taxon>Nakamurellales</taxon>
        <taxon>Nakamurellaceae</taxon>
        <taxon>Nakamurella</taxon>
    </lineage>
</organism>
<dbReference type="CDD" id="cd06561">
    <property type="entry name" value="AlkD_like"/>
    <property type="match status" value="1"/>
</dbReference>
<dbReference type="EMBL" id="SZZH01000006">
    <property type="protein sequence ID" value="TKV57134.1"/>
    <property type="molecule type" value="Genomic_DNA"/>
</dbReference>